<sequence length="82" mass="8827">MRTLIGAIATALMISSAAYAAEAEGHIKKINRDALTITLEDGKSYKLPDEFDVAALKEGMDIVLAYDEVGGVNQITDMQLPE</sequence>
<keyword evidence="3" id="KW-1185">Reference proteome</keyword>
<evidence type="ECO:0000313" key="3">
    <source>
        <dbReference type="Proteomes" id="UP000481252"/>
    </source>
</evidence>
<dbReference type="EMBL" id="JAAKZG010000002">
    <property type="protein sequence ID" value="NGN40474.1"/>
    <property type="molecule type" value="Genomic_DNA"/>
</dbReference>
<organism evidence="2 3">
    <name type="scientific">Mesorhizobium zhangyense</name>
    <dbReference type="NCBI Taxonomy" id="1776730"/>
    <lineage>
        <taxon>Bacteria</taxon>
        <taxon>Pseudomonadati</taxon>
        <taxon>Pseudomonadota</taxon>
        <taxon>Alphaproteobacteria</taxon>
        <taxon>Hyphomicrobiales</taxon>
        <taxon>Phyllobacteriaceae</taxon>
        <taxon>Mesorhizobium</taxon>
    </lineage>
</organism>
<dbReference type="AlphaFoldDB" id="A0A7C9R5D5"/>
<gene>
    <name evidence="2" type="ORF">G6N74_05305</name>
</gene>
<feature type="signal peptide" evidence="1">
    <location>
        <begin position="1"/>
        <end position="20"/>
    </location>
</feature>
<dbReference type="Pfam" id="PF07076">
    <property type="entry name" value="DUF1344"/>
    <property type="match status" value="1"/>
</dbReference>
<keyword evidence="1" id="KW-0732">Signal</keyword>
<reference evidence="2 3" key="1">
    <citation type="submission" date="2020-02" db="EMBL/GenBank/DDBJ databases">
        <title>Genome sequence of the type strain CGMCC 1.15528 of Mesorhizobium zhangyense.</title>
        <authorList>
            <person name="Gao J."/>
            <person name="Sun J."/>
        </authorList>
    </citation>
    <scope>NUCLEOTIDE SEQUENCE [LARGE SCALE GENOMIC DNA]</scope>
    <source>
        <strain evidence="2 3">CGMCC 1.15528</strain>
    </source>
</reference>
<dbReference type="RefSeq" id="WP_165115100.1">
    <property type="nucleotide sequence ID" value="NZ_JAAKZG010000002.1"/>
</dbReference>
<proteinExistence type="predicted"/>
<dbReference type="InterPro" id="IPR009780">
    <property type="entry name" value="DUF1344"/>
</dbReference>
<dbReference type="Proteomes" id="UP000481252">
    <property type="component" value="Unassembled WGS sequence"/>
</dbReference>
<feature type="chain" id="PRO_5028856292" evidence="1">
    <location>
        <begin position="21"/>
        <end position="82"/>
    </location>
</feature>
<protein>
    <submittedName>
        <fullName evidence="2">DUF1344 domain-containing protein</fullName>
    </submittedName>
</protein>
<accession>A0A7C9R5D5</accession>
<name>A0A7C9R5D5_9HYPH</name>
<comment type="caution">
    <text evidence="2">The sequence shown here is derived from an EMBL/GenBank/DDBJ whole genome shotgun (WGS) entry which is preliminary data.</text>
</comment>
<evidence type="ECO:0000256" key="1">
    <source>
        <dbReference type="SAM" id="SignalP"/>
    </source>
</evidence>
<evidence type="ECO:0000313" key="2">
    <source>
        <dbReference type="EMBL" id="NGN40474.1"/>
    </source>
</evidence>